<protein>
    <submittedName>
        <fullName evidence="8">RNA deprotection pyrophosphohydrolase</fullName>
    </submittedName>
</protein>
<dbReference type="PROSITE" id="PS51462">
    <property type="entry name" value="NUDIX"/>
    <property type="match status" value="1"/>
</dbReference>
<accession>A0ABV5W8T2</accession>
<dbReference type="PANTHER" id="PTHR43758">
    <property type="entry name" value="7,8-DIHYDRO-8-OXOGUANINE TRIPHOSPHATASE"/>
    <property type="match status" value="1"/>
</dbReference>
<evidence type="ECO:0000256" key="6">
    <source>
        <dbReference type="RuleBase" id="RU003476"/>
    </source>
</evidence>
<comment type="similarity">
    <text evidence="2 6">Belongs to the Nudix hydrolase family.</text>
</comment>
<dbReference type="NCBIfam" id="TIGR02705">
    <property type="entry name" value="nudix_YtkD"/>
    <property type="match status" value="1"/>
</dbReference>
<dbReference type="PANTHER" id="PTHR43758:SF8">
    <property type="entry name" value="8-OXO-DGTP DIPHOSPHATASE YTKD-RELATED"/>
    <property type="match status" value="1"/>
</dbReference>
<dbReference type="PROSITE" id="PS00893">
    <property type="entry name" value="NUDIX_BOX"/>
    <property type="match status" value="1"/>
</dbReference>
<evidence type="ECO:0000256" key="4">
    <source>
        <dbReference type="ARBA" id="ARBA00022801"/>
    </source>
</evidence>
<comment type="cofactor">
    <cofactor evidence="1">
        <name>Mg(2+)</name>
        <dbReference type="ChEBI" id="CHEBI:18420"/>
    </cofactor>
</comment>
<organism evidence="8 9">
    <name type="scientific">Ectobacillus funiculus</name>
    <dbReference type="NCBI Taxonomy" id="137993"/>
    <lineage>
        <taxon>Bacteria</taxon>
        <taxon>Bacillati</taxon>
        <taxon>Bacillota</taxon>
        <taxon>Bacilli</taxon>
        <taxon>Bacillales</taxon>
        <taxon>Bacillaceae</taxon>
        <taxon>Ectobacillus</taxon>
    </lineage>
</organism>
<sequence length="169" mass="19853">MYTFKDYYHNTVQLSFEDRPFSHEPKHVWVVCRRGDEWLLTHHLRRGLEFPGGKVEDGEKPEEAAVREVREETGGIVSYLQYIGQYKVSGRDKIIIKNIYFATISDLQDHTHYNETNGSVLLKKIPDDIKEDKRFSFIMRDDVLRHSLAYIQKHCLHGTGMLESKVQEL</sequence>
<dbReference type="SUPFAM" id="SSF55811">
    <property type="entry name" value="Nudix"/>
    <property type="match status" value="1"/>
</dbReference>
<keyword evidence="3" id="KW-0479">Metal-binding</keyword>
<proteinExistence type="inferred from homology"/>
<dbReference type="Proteomes" id="UP001589609">
    <property type="component" value="Unassembled WGS sequence"/>
</dbReference>
<evidence type="ECO:0000256" key="1">
    <source>
        <dbReference type="ARBA" id="ARBA00001946"/>
    </source>
</evidence>
<evidence type="ECO:0000256" key="5">
    <source>
        <dbReference type="ARBA" id="ARBA00022842"/>
    </source>
</evidence>
<name>A0ABV5W8T2_9BACI</name>
<dbReference type="InterPro" id="IPR015797">
    <property type="entry name" value="NUDIX_hydrolase-like_dom_sf"/>
</dbReference>
<dbReference type="Gene3D" id="3.90.79.10">
    <property type="entry name" value="Nucleoside Triphosphate Pyrophosphohydrolase"/>
    <property type="match status" value="1"/>
</dbReference>
<feature type="domain" description="Nudix hydrolase" evidence="7">
    <location>
        <begin position="7"/>
        <end position="145"/>
    </location>
</feature>
<dbReference type="EMBL" id="JBHMAF010000002">
    <property type="protein sequence ID" value="MFB9756994.1"/>
    <property type="molecule type" value="Genomic_DNA"/>
</dbReference>
<comment type="caution">
    <text evidence="8">The sequence shown here is derived from an EMBL/GenBank/DDBJ whole genome shotgun (WGS) entry which is preliminary data.</text>
</comment>
<dbReference type="RefSeq" id="WP_379947230.1">
    <property type="nucleotide sequence ID" value="NZ_JBHMAF010000002.1"/>
</dbReference>
<evidence type="ECO:0000256" key="2">
    <source>
        <dbReference type="ARBA" id="ARBA00005582"/>
    </source>
</evidence>
<gene>
    <name evidence="8" type="primary">ytkD</name>
    <name evidence="8" type="ORF">ACFFMS_00270</name>
</gene>
<dbReference type="InterPro" id="IPR014078">
    <property type="entry name" value="Nudix_YtkD"/>
</dbReference>
<dbReference type="InterPro" id="IPR000086">
    <property type="entry name" value="NUDIX_hydrolase_dom"/>
</dbReference>
<keyword evidence="4 6" id="KW-0378">Hydrolase</keyword>
<evidence type="ECO:0000313" key="9">
    <source>
        <dbReference type="Proteomes" id="UP001589609"/>
    </source>
</evidence>
<keyword evidence="9" id="KW-1185">Reference proteome</keyword>
<dbReference type="CDD" id="cd04665">
    <property type="entry name" value="NUDIX_RppH"/>
    <property type="match status" value="1"/>
</dbReference>
<keyword evidence="5" id="KW-0460">Magnesium</keyword>
<evidence type="ECO:0000313" key="8">
    <source>
        <dbReference type="EMBL" id="MFB9756994.1"/>
    </source>
</evidence>
<dbReference type="InterPro" id="IPR020476">
    <property type="entry name" value="Nudix_hydrolase"/>
</dbReference>
<evidence type="ECO:0000259" key="7">
    <source>
        <dbReference type="PROSITE" id="PS51462"/>
    </source>
</evidence>
<dbReference type="InterPro" id="IPR020084">
    <property type="entry name" value="NUDIX_hydrolase_CS"/>
</dbReference>
<reference evidence="8 9" key="1">
    <citation type="submission" date="2024-09" db="EMBL/GenBank/DDBJ databases">
        <authorList>
            <person name="Sun Q."/>
            <person name="Mori K."/>
        </authorList>
    </citation>
    <scope>NUCLEOTIDE SEQUENCE [LARGE SCALE GENOMIC DNA]</scope>
    <source>
        <strain evidence="8 9">JCM 11201</strain>
    </source>
</reference>
<dbReference type="PRINTS" id="PR00502">
    <property type="entry name" value="NUDIXFAMILY"/>
</dbReference>
<dbReference type="Pfam" id="PF00293">
    <property type="entry name" value="NUDIX"/>
    <property type="match status" value="1"/>
</dbReference>
<evidence type="ECO:0000256" key="3">
    <source>
        <dbReference type="ARBA" id="ARBA00022723"/>
    </source>
</evidence>